<dbReference type="STRING" id="45882.A0A0V0YPQ5"/>
<dbReference type="Proteomes" id="UP000054653">
    <property type="component" value="Unassembled WGS sequence"/>
</dbReference>
<evidence type="ECO:0000313" key="1">
    <source>
        <dbReference type="EMBL" id="KRY02128.1"/>
    </source>
</evidence>
<name>A0A0V0YPQ5_TRIBR</name>
<accession>A0A0V0YPQ5</accession>
<keyword evidence="2" id="KW-1185">Reference proteome</keyword>
<organism evidence="1 2">
    <name type="scientific">Trichinella britovi</name>
    <name type="common">Parasitic roundworm</name>
    <dbReference type="NCBI Taxonomy" id="45882"/>
    <lineage>
        <taxon>Eukaryota</taxon>
        <taxon>Metazoa</taxon>
        <taxon>Ecdysozoa</taxon>
        <taxon>Nematoda</taxon>
        <taxon>Enoplea</taxon>
        <taxon>Dorylaimia</taxon>
        <taxon>Trichinellida</taxon>
        <taxon>Trichinellidae</taxon>
        <taxon>Trichinella</taxon>
    </lineage>
</organism>
<comment type="caution">
    <text evidence="1">The sequence shown here is derived from an EMBL/GenBank/DDBJ whole genome shotgun (WGS) entry which is preliminary data.</text>
</comment>
<dbReference type="AlphaFoldDB" id="A0A0V0YPQ5"/>
<gene>
    <name evidence="1" type="ORF">T03_16004</name>
</gene>
<proteinExistence type="predicted"/>
<reference evidence="1 2" key="1">
    <citation type="submission" date="2015-01" db="EMBL/GenBank/DDBJ databases">
        <title>Evolution of Trichinella species and genotypes.</title>
        <authorList>
            <person name="Korhonen P.K."/>
            <person name="Edoardo P."/>
            <person name="Giuseppe L.R."/>
            <person name="Gasser R.B."/>
        </authorList>
    </citation>
    <scope>NUCLEOTIDE SEQUENCE [LARGE SCALE GENOMIC DNA]</scope>
    <source>
        <strain evidence="1">ISS120</strain>
    </source>
</reference>
<dbReference type="OMA" id="MMPMVRD"/>
<feature type="non-terminal residue" evidence="1">
    <location>
        <position position="37"/>
    </location>
</feature>
<sequence length="37" mass="4022">MATLPRDRVVEAPAFSQVGMDFAGPLYVRVGRKTTSP</sequence>
<dbReference type="EMBL" id="JYDI01007904">
    <property type="protein sequence ID" value="KRY02128.1"/>
    <property type="molecule type" value="Genomic_DNA"/>
</dbReference>
<evidence type="ECO:0000313" key="2">
    <source>
        <dbReference type="Proteomes" id="UP000054653"/>
    </source>
</evidence>
<protein>
    <submittedName>
        <fullName evidence="1">Uncharacterized protein</fullName>
    </submittedName>
</protein>